<gene>
    <name evidence="1" type="primary">WBGene00279115</name>
</gene>
<dbReference type="Proteomes" id="UP000005239">
    <property type="component" value="Unassembled WGS sequence"/>
</dbReference>
<protein>
    <submittedName>
        <fullName evidence="1">Uncharacterized protein</fullName>
    </submittedName>
</protein>
<reference evidence="2" key="1">
    <citation type="journal article" date="2008" name="Nat. Genet.">
        <title>The Pristionchus pacificus genome provides a unique perspective on nematode lifestyle and parasitism.</title>
        <authorList>
            <person name="Dieterich C."/>
            <person name="Clifton S.W."/>
            <person name="Schuster L.N."/>
            <person name="Chinwalla A."/>
            <person name="Delehaunty K."/>
            <person name="Dinkelacker I."/>
            <person name="Fulton L."/>
            <person name="Fulton R."/>
            <person name="Godfrey J."/>
            <person name="Minx P."/>
            <person name="Mitreva M."/>
            <person name="Roeseler W."/>
            <person name="Tian H."/>
            <person name="Witte H."/>
            <person name="Yang S.P."/>
            <person name="Wilson R.K."/>
            <person name="Sommer R.J."/>
        </authorList>
    </citation>
    <scope>NUCLEOTIDE SEQUENCE [LARGE SCALE GENOMIC DNA]</scope>
    <source>
        <strain evidence="2">PS312</strain>
    </source>
</reference>
<sequence length="92" mass="10503">MRNQPVNHSLSVVGFLLYLTGVVRSPILTYNHLMHETCIATSPFITIIVVRPFRTELYLWLKSGTSNTSTITVVIDSERFQYNIIFWSGSIP</sequence>
<proteinExistence type="predicted"/>
<dbReference type="AlphaFoldDB" id="A0A2A6C4S0"/>
<organism evidence="1 2">
    <name type="scientific">Pristionchus pacificus</name>
    <name type="common">Parasitic nematode worm</name>
    <dbReference type="NCBI Taxonomy" id="54126"/>
    <lineage>
        <taxon>Eukaryota</taxon>
        <taxon>Metazoa</taxon>
        <taxon>Ecdysozoa</taxon>
        <taxon>Nematoda</taxon>
        <taxon>Chromadorea</taxon>
        <taxon>Rhabditida</taxon>
        <taxon>Rhabditina</taxon>
        <taxon>Diplogasteromorpha</taxon>
        <taxon>Diplogasteroidea</taxon>
        <taxon>Neodiplogasteridae</taxon>
        <taxon>Pristionchus</taxon>
    </lineage>
</organism>
<evidence type="ECO:0000313" key="2">
    <source>
        <dbReference type="Proteomes" id="UP000005239"/>
    </source>
</evidence>
<accession>A0A8R1UZR7</accession>
<dbReference type="EnsemblMetazoa" id="PPA40746.1">
    <property type="protein sequence ID" value="PPA40746.1"/>
    <property type="gene ID" value="WBGene00279115"/>
</dbReference>
<name>A0A2A6C4S0_PRIPA</name>
<keyword evidence="2" id="KW-1185">Reference proteome</keyword>
<evidence type="ECO:0000313" key="1">
    <source>
        <dbReference type="EnsemblMetazoa" id="PPA40746.1"/>
    </source>
</evidence>
<accession>A0A2A6C4S0</accession>
<reference evidence="1" key="2">
    <citation type="submission" date="2022-06" db="UniProtKB">
        <authorList>
            <consortium name="EnsemblMetazoa"/>
        </authorList>
    </citation>
    <scope>IDENTIFICATION</scope>
    <source>
        <strain evidence="1">PS312</strain>
    </source>
</reference>